<sequence>MKLIKINYQLLIILQMFLFIFCLKTSSNFLNLAISGTSTIINSKPKEYLNEEKFENKIGKRKQRENIENNNNIHPTVG</sequence>
<proteinExistence type="predicted"/>
<evidence type="ECO:0000313" key="1">
    <source>
        <dbReference type="EMBL" id="CAK5081447.1"/>
    </source>
</evidence>
<protein>
    <submittedName>
        <fullName evidence="1">Uncharacterized protein</fullName>
    </submittedName>
</protein>
<organism evidence="1 2">
    <name type="scientific">Meloidogyne enterolobii</name>
    <name type="common">Root-knot nematode worm</name>
    <name type="synonym">Meloidogyne mayaguensis</name>
    <dbReference type="NCBI Taxonomy" id="390850"/>
    <lineage>
        <taxon>Eukaryota</taxon>
        <taxon>Metazoa</taxon>
        <taxon>Ecdysozoa</taxon>
        <taxon>Nematoda</taxon>
        <taxon>Chromadorea</taxon>
        <taxon>Rhabditida</taxon>
        <taxon>Tylenchina</taxon>
        <taxon>Tylenchomorpha</taxon>
        <taxon>Tylenchoidea</taxon>
        <taxon>Meloidogynidae</taxon>
        <taxon>Meloidogyninae</taxon>
        <taxon>Meloidogyne</taxon>
    </lineage>
</organism>
<accession>A0ACB0ZQQ4</accession>
<name>A0ACB0ZQQ4_MELEN</name>
<reference evidence="1" key="1">
    <citation type="submission" date="2023-11" db="EMBL/GenBank/DDBJ databases">
        <authorList>
            <person name="Poullet M."/>
        </authorList>
    </citation>
    <scope>NUCLEOTIDE SEQUENCE</scope>
    <source>
        <strain evidence="1">E1834</strain>
    </source>
</reference>
<comment type="caution">
    <text evidence="1">The sequence shown here is derived from an EMBL/GenBank/DDBJ whole genome shotgun (WGS) entry which is preliminary data.</text>
</comment>
<evidence type="ECO:0000313" key="2">
    <source>
        <dbReference type="Proteomes" id="UP001497535"/>
    </source>
</evidence>
<dbReference type="Proteomes" id="UP001497535">
    <property type="component" value="Unassembled WGS sequence"/>
</dbReference>
<gene>
    <name evidence="1" type="ORF">MENTE1834_LOCUS28679</name>
</gene>
<dbReference type="EMBL" id="CAVMJV010000044">
    <property type="protein sequence ID" value="CAK5081447.1"/>
    <property type="molecule type" value="Genomic_DNA"/>
</dbReference>
<keyword evidence="2" id="KW-1185">Reference proteome</keyword>